<comment type="function">
    <text evidence="2">Hydrolyzes RNA 2',3'-cyclic phosphodiester to an RNA 2'-phosphomonoester.</text>
</comment>
<keyword evidence="1 2" id="KW-0378">Hydrolase</keyword>
<dbReference type="OrthoDB" id="9793819at2"/>
<sequence length="183" mass="19777">MRRLFVAIRPPEDIRALLLGRMGGIAGARWQRDDQLHLTVRFIGEVDRHTAQDIDAALAAVHHPAFEIALDGVDLFDRRGRPEALWAGVSPRAPLERLNNKVEQALLRVGLAPEKRAYLPHITLARLGASSGPVGDFVTAQGGLASQPFPAAGFGLFESTLAPDGAVYTEIARYALDGPALSR</sequence>
<proteinExistence type="inferred from homology"/>
<evidence type="ECO:0000256" key="1">
    <source>
        <dbReference type="ARBA" id="ARBA00022801"/>
    </source>
</evidence>
<protein>
    <recommendedName>
        <fullName evidence="2">RNA 2',3'-cyclic phosphodiesterase</fullName>
        <shortName evidence="2">RNA 2',3'-CPDase</shortName>
        <ecNumber evidence="2">3.1.4.58</ecNumber>
    </recommendedName>
</protein>
<dbReference type="PANTHER" id="PTHR35561">
    <property type="entry name" value="RNA 2',3'-CYCLIC PHOSPHODIESTERASE"/>
    <property type="match status" value="1"/>
</dbReference>
<organism evidence="3 4">
    <name type="scientific">Allosphingosinicella ginsenosidimutans</name>
    <dbReference type="NCBI Taxonomy" id="1176539"/>
    <lineage>
        <taxon>Bacteria</taxon>
        <taxon>Pseudomonadati</taxon>
        <taxon>Pseudomonadota</taxon>
        <taxon>Alphaproteobacteria</taxon>
        <taxon>Sphingomonadales</taxon>
        <taxon>Sphingomonadaceae</taxon>
        <taxon>Allosphingosinicella</taxon>
    </lineage>
</organism>
<dbReference type="InterPro" id="IPR009097">
    <property type="entry name" value="Cyclic_Pdiesterase"/>
</dbReference>
<dbReference type="Pfam" id="PF13563">
    <property type="entry name" value="2_5_RNA_ligase2"/>
    <property type="match status" value="1"/>
</dbReference>
<dbReference type="EC" id="3.1.4.58" evidence="2"/>
<evidence type="ECO:0000313" key="3">
    <source>
        <dbReference type="EMBL" id="TXC63953.1"/>
    </source>
</evidence>
<dbReference type="NCBIfam" id="TIGR02258">
    <property type="entry name" value="2_5_ligase"/>
    <property type="match status" value="1"/>
</dbReference>
<feature type="active site" description="Proton donor" evidence="2">
    <location>
        <position position="37"/>
    </location>
</feature>
<dbReference type="Proteomes" id="UP000321249">
    <property type="component" value="Unassembled WGS sequence"/>
</dbReference>
<comment type="catalytic activity">
    <reaction evidence="2">
        <text>a 3'-end 2',3'-cyclophospho-ribonucleotide-RNA + H2O = a 3'-end 2'-phospho-ribonucleotide-RNA + H(+)</text>
        <dbReference type="Rhea" id="RHEA:11828"/>
        <dbReference type="Rhea" id="RHEA-COMP:10464"/>
        <dbReference type="Rhea" id="RHEA-COMP:17353"/>
        <dbReference type="ChEBI" id="CHEBI:15377"/>
        <dbReference type="ChEBI" id="CHEBI:15378"/>
        <dbReference type="ChEBI" id="CHEBI:83064"/>
        <dbReference type="ChEBI" id="CHEBI:173113"/>
        <dbReference type="EC" id="3.1.4.58"/>
    </reaction>
</comment>
<feature type="short sequence motif" description="HXTX 2" evidence="2">
    <location>
        <begin position="121"/>
        <end position="124"/>
    </location>
</feature>
<dbReference type="InterPro" id="IPR004175">
    <property type="entry name" value="RNA_CPDase"/>
</dbReference>
<dbReference type="EMBL" id="VOQQ01000001">
    <property type="protein sequence ID" value="TXC63953.1"/>
    <property type="molecule type" value="Genomic_DNA"/>
</dbReference>
<dbReference type="AlphaFoldDB" id="A0A5C6TU47"/>
<evidence type="ECO:0000256" key="2">
    <source>
        <dbReference type="HAMAP-Rule" id="MF_01940"/>
    </source>
</evidence>
<dbReference type="SUPFAM" id="SSF55144">
    <property type="entry name" value="LigT-like"/>
    <property type="match status" value="1"/>
</dbReference>
<comment type="similarity">
    <text evidence="2">Belongs to the 2H phosphoesterase superfamily. ThpR family.</text>
</comment>
<accession>A0A5C6TU47</accession>
<keyword evidence="4" id="KW-1185">Reference proteome</keyword>
<evidence type="ECO:0000313" key="4">
    <source>
        <dbReference type="Proteomes" id="UP000321249"/>
    </source>
</evidence>
<name>A0A5C6TU47_9SPHN</name>
<dbReference type="GO" id="GO:0008664">
    <property type="term" value="F:RNA 2',3'-cyclic 3'-phosphodiesterase activity"/>
    <property type="evidence" value="ECO:0007669"/>
    <property type="project" value="UniProtKB-EC"/>
</dbReference>
<dbReference type="Gene3D" id="3.90.1140.10">
    <property type="entry name" value="Cyclic phosphodiesterase"/>
    <property type="match status" value="1"/>
</dbReference>
<dbReference type="RefSeq" id="WP_147043359.1">
    <property type="nucleotide sequence ID" value="NZ_BAABIR010000001.1"/>
</dbReference>
<gene>
    <name evidence="3" type="primary">thpR</name>
    <name evidence="3" type="ORF">FRZ32_09960</name>
</gene>
<dbReference type="PANTHER" id="PTHR35561:SF1">
    <property type="entry name" value="RNA 2',3'-CYCLIC PHOSPHODIESTERASE"/>
    <property type="match status" value="1"/>
</dbReference>
<feature type="active site" description="Proton acceptor" evidence="2">
    <location>
        <position position="121"/>
    </location>
</feature>
<dbReference type="GO" id="GO:0004113">
    <property type="term" value="F:2',3'-cyclic-nucleotide 3'-phosphodiesterase activity"/>
    <property type="evidence" value="ECO:0007669"/>
    <property type="project" value="InterPro"/>
</dbReference>
<feature type="short sequence motif" description="HXTX 1" evidence="2">
    <location>
        <begin position="37"/>
        <end position="40"/>
    </location>
</feature>
<reference evidence="3 4" key="1">
    <citation type="journal article" date="2015" name="J. Microbiol.">
        <title>Sphingosinicella ginsenosidimutans sp. nov., with ginsenoside converting activity.</title>
        <authorList>
            <person name="Kim J.K."/>
            <person name="Kang M.S."/>
            <person name="Park S.C."/>
            <person name="Kim K.M."/>
            <person name="Choi K."/>
            <person name="Yoon M.H."/>
            <person name="Im W.T."/>
        </authorList>
    </citation>
    <scope>NUCLEOTIDE SEQUENCE [LARGE SCALE GENOMIC DNA]</scope>
    <source>
        <strain evidence="3 4">BS-11</strain>
    </source>
</reference>
<dbReference type="HAMAP" id="MF_01940">
    <property type="entry name" value="RNA_CPDase"/>
    <property type="match status" value="1"/>
</dbReference>
<comment type="caution">
    <text evidence="3">The sequence shown here is derived from an EMBL/GenBank/DDBJ whole genome shotgun (WGS) entry which is preliminary data.</text>
</comment>